<feature type="transmembrane region" description="Helical" evidence="1">
    <location>
        <begin position="126"/>
        <end position="148"/>
    </location>
</feature>
<reference evidence="2 3" key="1">
    <citation type="submission" date="2019-08" db="EMBL/GenBank/DDBJ databases">
        <title>Agrococcus lahaulensis sp. nov., isolated from a cold desert of the Indian Himalayas.</title>
        <authorList>
            <person name="Qu J.H."/>
        </authorList>
    </citation>
    <scope>NUCLEOTIDE SEQUENCE [LARGE SCALE GENOMIC DNA]</scope>
    <source>
        <strain evidence="2 3">NS18</strain>
    </source>
</reference>
<dbReference type="Proteomes" id="UP000323221">
    <property type="component" value="Unassembled WGS sequence"/>
</dbReference>
<keyword evidence="1" id="KW-1133">Transmembrane helix</keyword>
<keyword evidence="3" id="KW-1185">Reference proteome</keyword>
<accession>A0A5M8QK38</accession>
<feature type="transmembrane region" description="Helical" evidence="1">
    <location>
        <begin position="70"/>
        <end position="89"/>
    </location>
</feature>
<dbReference type="AlphaFoldDB" id="A0A5M8QK38"/>
<dbReference type="EMBL" id="VOIR01000011">
    <property type="protein sequence ID" value="KAA6436465.1"/>
    <property type="molecule type" value="Genomic_DNA"/>
</dbReference>
<evidence type="ECO:0000313" key="2">
    <source>
        <dbReference type="EMBL" id="KAA6436465.1"/>
    </source>
</evidence>
<keyword evidence="1" id="KW-0472">Membrane</keyword>
<sequence length="211" mass="22150">MTTRTRAAPTPPPELADPVRRGRIALSLAGGLWALLLLPLTAADWGAPWVAALSRLEPWRALRGAVDDPYVVFGALTGVSFLAIGAALLPDLRRARWGGTVFAVTVLLGAIITPVSYLSTPPTAPLHVLWGAEGPLLVVIGLAGVLAAVSARRWRRWVRALLAVTLVVLVAGVLATGYYPHGPLIALSLEAAVLLGGAPRARPTAAVRPRR</sequence>
<protein>
    <recommendedName>
        <fullName evidence="4">DUF998 domain-containing protein</fullName>
    </recommendedName>
</protein>
<comment type="caution">
    <text evidence="2">The sequence shown here is derived from an EMBL/GenBank/DDBJ whole genome shotgun (WGS) entry which is preliminary data.</text>
</comment>
<evidence type="ECO:0000256" key="1">
    <source>
        <dbReference type="SAM" id="Phobius"/>
    </source>
</evidence>
<gene>
    <name evidence="2" type="ORF">FQ330_03430</name>
</gene>
<proteinExistence type="predicted"/>
<name>A0A5M8QK38_9MICO</name>
<evidence type="ECO:0008006" key="4">
    <source>
        <dbReference type="Google" id="ProtNLM"/>
    </source>
</evidence>
<dbReference type="RefSeq" id="WP_146355245.1">
    <property type="nucleotide sequence ID" value="NZ_VOIR01000011.1"/>
</dbReference>
<feature type="transmembrane region" description="Helical" evidence="1">
    <location>
        <begin position="160"/>
        <end position="178"/>
    </location>
</feature>
<organism evidence="2 3">
    <name type="scientific">Agrococcus sediminis</name>
    <dbReference type="NCBI Taxonomy" id="2599924"/>
    <lineage>
        <taxon>Bacteria</taxon>
        <taxon>Bacillati</taxon>
        <taxon>Actinomycetota</taxon>
        <taxon>Actinomycetes</taxon>
        <taxon>Micrococcales</taxon>
        <taxon>Microbacteriaceae</taxon>
        <taxon>Agrococcus</taxon>
    </lineage>
</organism>
<feature type="transmembrane region" description="Helical" evidence="1">
    <location>
        <begin position="101"/>
        <end position="120"/>
    </location>
</feature>
<feature type="transmembrane region" description="Helical" evidence="1">
    <location>
        <begin position="24"/>
        <end position="50"/>
    </location>
</feature>
<evidence type="ECO:0000313" key="3">
    <source>
        <dbReference type="Proteomes" id="UP000323221"/>
    </source>
</evidence>
<dbReference type="OrthoDB" id="5006204at2"/>
<keyword evidence="1" id="KW-0812">Transmembrane</keyword>